<dbReference type="InterPro" id="IPR011701">
    <property type="entry name" value="MFS"/>
</dbReference>
<dbReference type="InterPro" id="IPR036259">
    <property type="entry name" value="MFS_trans_sf"/>
</dbReference>
<feature type="transmembrane region" description="Helical" evidence="6">
    <location>
        <begin position="110"/>
        <end position="129"/>
    </location>
</feature>
<dbReference type="EMBL" id="JZBS01003589">
    <property type="protein sequence ID" value="KKK14409.1"/>
    <property type="molecule type" value="Genomic_DNA"/>
</dbReference>
<proteinExistence type="predicted"/>
<feature type="transmembrane region" description="Helical" evidence="6">
    <location>
        <begin position="513"/>
        <end position="533"/>
    </location>
</feature>
<organism evidence="8 9">
    <name type="scientific">Aspergillus rambellii</name>
    <dbReference type="NCBI Taxonomy" id="308745"/>
    <lineage>
        <taxon>Eukaryota</taxon>
        <taxon>Fungi</taxon>
        <taxon>Dikarya</taxon>
        <taxon>Ascomycota</taxon>
        <taxon>Pezizomycotina</taxon>
        <taxon>Eurotiomycetes</taxon>
        <taxon>Eurotiomycetidae</taxon>
        <taxon>Eurotiales</taxon>
        <taxon>Aspergillaceae</taxon>
        <taxon>Aspergillus</taxon>
        <taxon>Aspergillus subgen. Nidulantes</taxon>
    </lineage>
</organism>
<feature type="region of interest" description="Disordered" evidence="5">
    <location>
        <begin position="532"/>
        <end position="552"/>
    </location>
</feature>
<feature type="transmembrane region" description="Helical" evidence="6">
    <location>
        <begin position="199"/>
        <end position="221"/>
    </location>
</feature>
<feature type="transmembrane region" description="Helical" evidence="6">
    <location>
        <begin position="141"/>
        <end position="161"/>
    </location>
</feature>
<feature type="transmembrane region" description="Helical" evidence="6">
    <location>
        <begin position="304"/>
        <end position="325"/>
    </location>
</feature>
<protein>
    <recommendedName>
        <fullName evidence="7">Major facilitator superfamily (MFS) profile domain-containing protein</fullName>
    </recommendedName>
</protein>
<evidence type="ECO:0000256" key="4">
    <source>
        <dbReference type="ARBA" id="ARBA00023136"/>
    </source>
</evidence>
<feature type="domain" description="Major facilitator superfamily (MFS) profile" evidence="7">
    <location>
        <begin position="46"/>
        <end position="528"/>
    </location>
</feature>
<dbReference type="AlphaFoldDB" id="A0A0F8U3U2"/>
<dbReference type="GO" id="GO:0015174">
    <property type="term" value="F:basic amino acid transmembrane transporter activity"/>
    <property type="evidence" value="ECO:0007669"/>
    <property type="project" value="TreeGrafter"/>
</dbReference>
<evidence type="ECO:0000313" key="8">
    <source>
        <dbReference type="EMBL" id="KKK14409.1"/>
    </source>
</evidence>
<dbReference type="PANTHER" id="PTHR23501:SF6">
    <property type="entry name" value="MULTIDRUG TRANSPORTER, PUTATIVE (AFU_ORTHOLOGUE AFUA_3G14560)-RELATED"/>
    <property type="match status" value="1"/>
</dbReference>
<evidence type="ECO:0000256" key="3">
    <source>
        <dbReference type="ARBA" id="ARBA00022989"/>
    </source>
</evidence>
<dbReference type="PROSITE" id="PS50850">
    <property type="entry name" value="MFS"/>
    <property type="match status" value="1"/>
</dbReference>
<dbReference type="GO" id="GO:0000329">
    <property type="term" value="C:fungal-type vacuole membrane"/>
    <property type="evidence" value="ECO:0007669"/>
    <property type="project" value="TreeGrafter"/>
</dbReference>
<comment type="caution">
    <text evidence="8">The sequence shown here is derived from an EMBL/GenBank/DDBJ whole genome shotgun (WGS) entry which is preliminary data.</text>
</comment>
<dbReference type="Pfam" id="PF07690">
    <property type="entry name" value="MFS_1"/>
    <property type="match status" value="1"/>
</dbReference>
<keyword evidence="2 6" id="KW-0812">Transmembrane</keyword>
<dbReference type="OrthoDB" id="4160219at2759"/>
<evidence type="ECO:0000313" key="9">
    <source>
        <dbReference type="Proteomes" id="UP000034291"/>
    </source>
</evidence>
<dbReference type="PANTHER" id="PTHR23501">
    <property type="entry name" value="MAJOR FACILITATOR SUPERFAMILY"/>
    <property type="match status" value="1"/>
</dbReference>
<feature type="transmembrane region" description="Helical" evidence="6">
    <location>
        <begin position="168"/>
        <end position="193"/>
    </location>
</feature>
<accession>A0A0F8U3U2</accession>
<feature type="compositionally biased region" description="Acidic residues" evidence="5">
    <location>
        <begin position="537"/>
        <end position="546"/>
    </location>
</feature>
<evidence type="ECO:0000256" key="1">
    <source>
        <dbReference type="ARBA" id="ARBA00004141"/>
    </source>
</evidence>
<dbReference type="InterPro" id="IPR020846">
    <property type="entry name" value="MFS_dom"/>
</dbReference>
<keyword evidence="3 6" id="KW-1133">Transmembrane helix</keyword>
<feature type="transmembrane region" description="Helical" evidence="6">
    <location>
        <begin position="267"/>
        <end position="284"/>
    </location>
</feature>
<dbReference type="Proteomes" id="UP000034291">
    <property type="component" value="Unassembled WGS sequence"/>
</dbReference>
<name>A0A0F8U3U2_9EURO</name>
<feature type="transmembrane region" description="Helical" evidence="6">
    <location>
        <begin position="242"/>
        <end position="261"/>
    </location>
</feature>
<feature type="transmembrane region" description="Helical" evidence="6">
    <location>
        <begin position="397"/>
        <end position="419"/>
    </location>
</feature>
<gene>
    <name evidence="8" type="ORF">ARAM_000084</name>
</gene>
<evidence type="ECO:0000259" key="7">
    <source>
        <dbReference type="PROSITE" id="PS50850"/>
    </source>
</evidence>
<keyword evidence="9" id="KW-1185">Reference proteome</keyword>
<evidence type="ECO:0000256" key="6">
    <source>
        <dbReference type="SAM" id="Phobius"/>
    </source>
</evidence>
<reference evidence="8 9" key="1">
    <citation type="submission" date="2015-02" db="EMBL/GenBank/DDBJ databases">
        <title>Draft Genome Sequences of Two Closely-Related Aflatoxigenic Aspergillus Species Obtained from the Cote d'Ivoire.</title>
        <authorList>
            <person name="Moore G.G."/>
            <person name="Beltz S.B."/>
            <person name="Mack B.M."/>
        </authorList>
    </citation>
    <scope>NUCLEOTIDE SEQUENCE [LARGE SCALE GENOMIC DNA]</scope>
    <source>
        <strain evidence="8 9">SRRC1468</strain>
    </source>
</reference>
<evidence type="ECO:0000256" key="5">
    <source>
        <dbReference type="SAM" id="MobiDB-lite"/>
    </source>
</evidence>
<evidence type="ECO:0000256" key="2">
    <source>
        <dbReference type="ARBA" id="ARBA00022692"/>
    </source>
</evidence>
<dbReference type="Gene3D" id="1.20.1250.20">
    <property type="entry name" value="MFS general substrate transporter like domains"/>
    <property type="match status" value="2"/>
</dbReference>
<feature type="transmembrane region" description="Helical" evidence="6">
    <location>
        <begin position="337"/>
        <end position="358"/>
    </location>
</feature>
<comment type="subcellular location">
    <subcellularLocation>
        <location evidence="1">Membrane</location>
        <topology evidence="1">Multi-pass membrane protein</topology>
    </subcellularLocation>
</comment>
<feature type="transmembrane region" description="Helical" evidence="6">
    <location>
        <begin position="83"/>
        <end position="103"/>
    </location>
</feature>
<keyword evidence="4 6" id="KW-0472">Membrane</keyword>
<feature type="transmembrane region" description="Helical" evidence="6">
    <location>
        <begin position="370"/>
        <end position="391"/>
    </location>
</feature>
<sequence>MPTSRQPVTDPLLAEALADEETPLLRRESISSTAPVPVSVRRGLAILLTMGLLVFIQATNMSMMTTAQSEIADDLDAFEETTWFNSAYMIAMSSVTPLAGRLTQIFTPRIYVLFSCMILSIGLFVTASAPNLSVFLLGRALSGFGAGGLLITGIILTLDLISTRRRAIFIGLVNLGMTLGVSSGAVLAGLITPTYGWRLIFWVQAPITVVLGPILFFAIPSHPHFESGESKTSTFLQKLKKVDYAGALTLTACIFLLLFSLASPQILITPILLCFVFFAAFWVIESKYASEPIVPIEVIKTRSVLLSCFAALAAMTARWGVLFYSPVYAMAVRGWSPASAGLILMPTNAGFGLGGLVVGWTHIHHGQSYYLSNVIVYLLFAISTLLLFALSTQTSPAVGYIGATFFNGFIIGASMNYTFAHILHLTKPEVHYIVTALMGMSRGFAGSFGSAIGGGFFQRELKNGLETGYAKQGLSGKEEIIHKLLGSPALIRKLDSVDREVAMESYERAIKMLLLGGFVIILLATVAQAGTGWTPPQEEDNSVEEESPLHED</sequence>
<dbReference type="SUPFAM" id="SSF103473">
    <property type="entry name" value="MFS general substrate transporter"/>
    <property type="match status" value="1"/>
</dbReference>
<feature type="transmembrane region" description="Helical" evidence="6">
    <location>
        <begin position="44"/>
        <end position="63"/>
    </location>
</feature>